<dbReference type="SMART" id="SM00579">
    <property type="entry name" value="FBD"/>
    <property type="match status" value="1"/>
</dbReference>
<dbReference type="Proteomes" id="UP001497516">
    <property type="component" value="Chromosome 1"/>
</dbReference>
<organism evidence="2 3">
    <name type="scientific">Linum trigynum</name>
    <dbReference type="NCBI Taxonomy" id="586398"/>
    <lineage>
        <taxon>Eukaryota</taxon>
        <taxon>Viridiplantae</taxon>
        <taxon>Streptophyta</taxon>
        <taxon>Embryophyta</taxon>
        <taxon>Tracheophyta</taxon>
        <taxon>Spermatophyta</taxon>
        <taxon>Magnoliopsida</taxon>
        <taxon>eudicotyledons</taxon>
        <taxon>Gunneridae</taxon>
        <taxon>Pentapetalae</taxon>
        <taxon>rosids</taxon>
        <taxon>fabids</taxon>
        <taxon>Malpighiales</taxon>
        <taxon>Linaceae</taxon>
        <taxon>Linum</taxon>
    </lineage>
</organism>
<dbReference type="Pfam" id="PF00646">
    <property type="entry name" value="F-box"/>
    <property type="match status" value="1"/>
</dbReference>
<dbReference type="PANTHER" id="PTHR31900:SF34">
    <property type="entry name" value="EMB|CAB62440.1-RELATED"/>
    <property type="match status" value="1"/>
</dbReference>
<dbReference type="Gene3D" id="1.20.1280.50">
    <property type="match status" value="1"/>
</dbReference>
<dbReference type="InterPro" id="IPR006566">
    <property type="entry name" value="FBD"/>
</dbReference>
<name>A0AAV2C7N0_9ROSI</name>
<dbReference type="InterPro" id="IPR001810">
    <property type="entry name" value="F-box_dom"/>
</dbReference>
<accession>A0AAV2C7N0</accession>
<dbReference type="SUPFAM" id="SSF81383">
    <property type="entry name" value="F-box domain"/>
    <property type="match status" value="1"/>
</dbReference>
<dbReference type="CDD" id="cd22160">
    <property type="entry name" value="F-box_AtFBL13-like"/>
    <property type="match status" value="1"/>
</dbReference>
<keyword evidence="3" id="KW-1185">Reference proteome</keyword>
<dbReference type="InterPro" id="IPR053781">
    <property type="entry name" value="F-box_AtFBL13-like"/>
</dbReference>
<dbReference type="InterPro" id="IPR036047">
    <property type="entry name" value="F-box-like_dom_sf"/>
</dbReference>
<sequence length="517" mass="58637">METRKTPLIASPVPGIGAGDRLSSLPDEIIAHILSFLQTKYAVGTAVLSRRWKDLWAKVSSLDLDSSLVYRPLDRYVVLRSLPMDEQLKYRYGKVPSPDPVSEILGRRDLEFCRFVDRVLSQHRNLDSLRRFRFHFSTVSRKRNQASPDSWFERELVFGPLLEEIDVSISGETDLGIPQCLRCIPESFYTLKNLKVAKLGGVVLGAAKESVFLPSVKVLQLAWVEIEDFKSLGRLISGFPALETVHLEFCFPSNRNENDILEISLPYLKNLKIHDDPGAYNGTACAVVLEAPKLEDLHFNVTSDLDMAGSPFPCLHSAYVDIGDCEMSGVLSRISYAKEITYGENLDRMLAIKYDQLPDFPNLTHLTTLTRCTKWVLYSLLNSATKLHSLVIGEMGRNEQLDWDWNSESDTTPECLLSSLEEIEIEGFVENEEDVELVAYLLEVGAVLKKLKLVVYGDCYKDIDFRKALASLLKRPRRSSSCEVRLVLPNKREFRIDSDHGTDIDDHDYDYIVEEDS</sequence>
<dbReference type="InterPro" id="IPR032675">
    <property type="entry name" value="LRR_dom_sf"/>
</dbReference>
<dbReference type="PROSITE" id="PS50181">
    <property type="entry name" value="FBOX"/>
    <property type="match status" value="1"/>
</dbReference>
<protein>
    <recommendedName>
        <fullName evidence="1">F-box domain-containing protein</fullName>
    </recommendedName>
</protein>
<dbReference type="Pfam" id="PF08387">
    <property type="entry name" value="FBD"/>
    <property type="match status" value="1"/>
</dbReference>
<dbReference type="AlphaFoldDB" id="A0AAV2C7N0"/>
<feature type="domain" description="F-box" evidence="1">
    <location>
        <begin position="19"/>
        <end position="73"/>
    </location>
</feature>
<dbReference type="InterPro" id="IPR050232">
    <property type="entry name" value="FBL13/AtMIF1-like"/>
</dbReference>
<dbReference type="EMBL" id="OZ034813">
    <property type="protein sequence ID" value="CAL1352503.1"/>
    <property type="molecule type" value="Genomic_DNA"/>
</dbReference>
<reference evidence="2 3" key="1">
    <citation type="submission" date="2024-04" db="EMBL/GenBank/DDBJ databases">
        <authorList>
            <person name="Fracassetti M."/>
        </authorList>
    </citation>
    <scope>NUCLEOTIDE SEQUENCE [LARGE SCALE GENOMIC DNA]</scope>
</reference>
<dbReference type="Gene3D" id="3.80.10.10">
    <property type="entry name" value="Ribonuclease Inhibitor"/>
    <property type="match status" value="1"/>
</dbReference>
<proteinExistence type="predicted"/>
<evidence type="ECO:0000313" key="3">
    <source>
        <dbReference type="Proteomes" id="UP001497516"/>
    </source>
</evidence>
<dbReference type="SUPFAM" id="SSF52047">
    <property type="entry name" value="RNI-like"/>
    <property type="match status" value="1"/>
</dbReference>
<gene>
    <name evidence="2" type="ORF">LTRI10_LOCUS469</name>
</gene>
<evidence type="ECO:0000259" key="1">
    <source>
        <dbReference type="PROSITE" id="PS50181"/>
    </source>
</evidence>
<evidence type="ECO:0000313" key="2">
    <source>
        <dbReference type="EMBL" id="CAL1352503.1"/>
    </source>
</evidence>
<dbReference type="PANTHER" id="PTHR31900">
    <property type="entry name" value="F-BOX/RNI SUPERFAMILY PROTEIN-RELATED"/>
    <property type="match status" value="1"/>
</dbReference>